<sequence>MSDLLAESNCKQGHNQIIFHIPSSEFQRLSNPSPNLLDFQSPLLHLSSLLSPESAEGEEKDSKQALESEEKALKGCGESSWCIFQKVWEFSIGIHDLWGTLIHNKLRMKFKLLPRLQFMMFLSLQLRLQKRD</sequence>
<name>A0AAV0ZN95_VICFA</name>
<dbReference type="AlphaFoldDB" id="A0AAV0ZN95"/>
<gene>
    <name evidence="1" type="ORF">VFH_II166040</name>
</gene>
<proteinExistence type="predicted"/>
<evidence type="ECO:0000313" key="2">
    <source>
        <dbReference type="Proteomes" id="UP001157006"/>
    </source>
</evidence>
<reference evidence="1 2" key="1">
    <citation type="submission" date="2023-01" db="EMBL/GenBank/DDBJ databases">
        <authorList>
            <person name="Kreplak J."/>
        </authorList>
    </citation>
    <scope>NUCLEOTIDE SEQUENCE [LARGE SCALE GENOMIC DNA]</scope>
</reference>
<dbReference type="EMBL" id="OX451737">
    <property type="protein sequence ID" value="CAI8599257.1"/>
    <property type="molecule type" value="Genomic_DNA"/>
</dbReference>
<evidence type="ECO:0000313" key="1">
    <source>
        <dbReference type="EMBL" id="CAI8599257.1"/>
    </source>
</evidence>
<organism evidence="1 2">
    <name type="scientific">Vicia faba</name>
    <name type="common">Broad bean</name>
    <name type="synonym">Faba vulgaris</name>
    <dbReference type="NCBI Taxonomy" id="3906"/>
    <lineage>
        <taxon>Eukaryota</taxon>
        <taxon>Viridiplantae</taxon>
        <taxon>Streptophyta</taxon>
        <taxon>Embryophyta</taxon>
        <taxon>Tracheophyta</taxon>
        <taxon>Spermatophyta</taxon>
        <taxon>Magnoliopsida</taxon>
        <taxon>eudicotyledons</taxon>
        <taxon>Gunneridae</taxon>
        <taxon>Pentapetalae</taxon>
        <taxon>rosids</taxon>
        <taxon>fabids</taxon>
        <taxon>Fabales</taxon>
        <taxon>Fabaceae</taxon>
        <taxon>Papilionoideae</taxon>
        <taxon>50 kb inversion clade</taxon>
        <taxon>NPAAA clade</taxon>
        <taxon>Hologalegina</taxon>
        <taxon>IRL clade</taxon>
        <taxon>Fabeae</taxon>
        <taxon>Vicia</taxon>
    </lineage>
</organism>
<dbReference type="Proteomes" id="UP001157006">
    <property type="component" value="Chromosome 2"/>
</dbReference>
<protein>
    <submittedName>
        <fullName evidence="1">Uncharacterized protein</fullName>
    </submittedName>
</protein>
<accession>A0AAV0ZN95</accession>
<keyword evidence="2" id="KW-1185">Reference proteome</keyword>